<dbReference type="Proteomes" id="UP000272528">
    <property type="component" value="Chromosome"/>
</dbReference>
<feature type="region of interest" description="Disordered" evidence="2">
    <location>
        <begin position="438"/>
        <end position="464"/>
    </location>
</feature>
<dbReference type="OrthoDB" id="1743319at2"/>
<proteinExistence type="predicted"/>
<dbReference type="EMBL" id="CP034437">
    <property type="protein sequence ID" value="AZN39528.1"/>
    <property type="molecule type" value="Genomic_DNA"/>
</dbReference>
<keyword evidence="4" id="KW-1185">Reference proteome</keyword>
<protein>
    <submittedName>
        <fullName evidence="3">VCBS repeat-containing protein</fullName>
    </submittedName>
</protein>
<dbReference type="AlphaFoldDB" id="A0A3S9A1C5"/>
<dbReference type="Gene3D" id="2.130.10.130">
    <property type="entry name" value="Integrin alpha, N-terminal"/>
    <property type="match status" value="1"/>
</dbReference>
<gene>
    <name evidence="3" type="ORF">EJC50_07505</name>
</gene>
<dbReference type="Pfam" id="PF13517">
    <property type="entry name" value="FG-GAP_3"/>
    <property type="match status" value="1"/>
</dbReference>
<dbReference type="RefSeq" id="WP_126014187.1">
    <property type="nucleotide sequence ID" value="NZ_CP034437.1"/>
</dbReference>
<keyword evidence="1" id="KW-0732">Signal</keyword>
<name>A0A3S9A1C5_9BACL</name>
<accession>A0A3S9A1C5</accession>
<dbReference type="SUPFAM" id="SSF69318">
    <property type="entry name" value="Integrin alpha N-terminal domain"/>
    <property type="match status" value="1"/>
</dbReference>
<organism evidence="3 4">
    <name type="scientific">Paenibacillus albus</name>
    <dbReference type="NCBI Taxonomy" id="2495582"/>
    <lineage>
        <taxon>Bacteria</taxon>
        <taxon>Bacillati</taxon>
        <taxon>Bacillota</taxon>
        <taxon>Bacilli</taxon>
        <taxon>Bacillales</taxon>
        <taxon>Paenibacillaceae</taxon>
        <taxon>Paenibacillus</taxon>
    </lineage>
</organism>
<sequence length="480" mass="52860">MKRKYSIRRSAFFLIGLLVFIVVSGCQFTATPADLLQGPRSTPDGAALTAAVQRELPARAKLSLAMQESSNTAVLKMDVDGDGQPEALVTYADEGSNQHVLVLRNVNGAWRKWFIFAETSSYGIDVLRTTDLDRDGEPELLIGWNQYGEPKHMLTLYHVPVNTDEVNVPKPIAELPYDTMGIGDGQGDGRPELALIKLQRDKMQASIGIYQFAANQVQKVGAAELDGSVNDYLQVRLGKVSPDRYGIIADASIGANSSTTTMLAWEAGKLVQVYPPRATGDDQVQINARTQLSGDRNGDDILDLTMLREAPGQSEGVAYSDLLWIEQYRQWDGHSYFSVVGQQYVDPNQTYAVTIPDSWSNYTFSRLKDGSDSDVALDAFDPVKGLHKEILALRVIPIAEWSKEEHQLNEDGSRYLELETQGGLVYVAIWNEMAASGKDSADTESASDSDGDEQQARKLTGVFPPDEAEMKQLFKLLPEA</sequence>
<evidence type="ECO:0000256" key="2">
    <source>
        <dbReference type="SAM" id="MobiDB-lite"/>
    </source>
</evidence>
<dbReference type="InterPro" id="IPR013517">
    <property type="entry name" value="FG-GAP"/>
</dbReference>
<dbReference type="PROSITE" id="PS51257">
    <property type="entry name" value="PROKAR_LIPOPROTEIN"/>
    <property type="match status" value="1"/>
</dbReference>
<evidence type="ECO:0000313" key="3">
    <source>
        <dbReference type="EMBL" id="AZN39528.1"/>
    </source>
</evidence>
<evidence type="ECO:0000313" key="4">
    <source>
        <dbReference type="Proteomes" id="UP000272528"/>
    </source>
</evidence>
<dbReference type="InterPro" id="IPR028994">
    <property type="entry name" value="Integrin_alpha_N"/>
</dbReference>
<evidence type="ECO:0000256" key="1">
    <source>
        <dbReference type="ARBA" id="ARBA00022729"/>
    </source>
</evidence>
<dbReference type="KEGG" id="palb:EJC50_07505"/>
<reference evidence="4" key="1">
    <citation type="submission" date="2018-12" db="EMBL/GenBank/DDBJ databases">
        <title>Genome sequence of Peanibacillus sp.</title>
        <authorList>
            <person name="Subramani G."/>
            <person name="Srinivasan S."/>
            <person name="Kim M.K."/>
        </authorList>
    </citation>
    <scope>NUCLEOTIDE SEQUENCE [LARGE SCALE GENOMIC DNA]</scope>
    <source>
        <strain evidence="4">18JY67-1</strain>
    </source>
</reference>